<reference evidence="13 14" key="1">
    <citation type="submission" date="2023-03" db="EMBL/GenBank/DDBJ databases">
        <title>Whole genome sequencing of Methanotrichaceae archaeon M04Ac.</title>
        <authorList>
            <person name="Khomyakova M.A."/>
            <person name="Merkel A.Y."/>
            <person name="Slobodkin A.I."/>
        </authorList>
    </citation>
    <scope>NUCLEOTIDE SEQUENCE [LARGE SCALE GENOMIC DNA]</scope>
    <source>
        <strain evidence="13 14">M04Ac</strain>
    </source>
</reference>
<evidence type="ECO:0000313" key="14">
    <source>
        <dbReference type="Proteomes" id="UP001215956"/>
    </source>
</evidence>
<feature type="domain" description="Ketopantoate reductase N-terminal" evidence="11">
    <location>
        <begin position="4"/>
        <end position="184"/>
    </location>
</feature>
<dbReference type="EC" id="1.1.1.169" evidence="3 10"/>
<keyword evidence="6 10" id="KW-0560">Oxidoreductase</keyword>
<dbReference type="EMBL" id="JARFPL010000013">
    <property type="protein sequence ID" value="MDF0593037.1"/>
    <property type="molecule type" value="Genomic_DNA"/>
</dbReference>
<dbReference type="Pfam" id="PF08546">
    <property type="entry name" value="ApbA_C"/>
    <property type="match status" value="1"/>
</dbReference>
<comment type="pathway">
    <text evidence="1 10">Cofactor biosynthesis; coenzyme A biosynthesis.</text>
</comment>
<dbReference type="InterPro" id="IPR013328">
    <property type="entry name" value="6PGD_dom2"/>
</dbReference>
<evidence type="ECO:0000256" key="8">
    <source>
        <dbReference type="ARBA" id="ARBA00047506"/>
    </source>
</evidence>
<dbReference type="RefSeq" id="WP_316968741.1">
    <property type="nucleotide sequence ID" value="NZ_JARFPL010000013.1"/>
</dbReference>
<dbReference type="PANTHER" id="PTHR43765">
    <property type="entry name" value="2-DEHYDROPANTOATE 2-REDUCTASE-RELATED"/>
    <property type="match status" value="1"/>
</dbReference>
<dbReference type="Proteomes" id="UP001215956">
    <property type="component" value="Unassembled WGS sequence"/>
</dbReference>
<comment type="catalytic activity">
    <reaction evidence="8">
        <text>(R)-pantoate + NADP(+) = 2-dehydropantoate + NADPH + H(+)</text>
        <dbReference type="Rhea" id="RHEA:16233"/>
        <dbReference type="ChEBI" id="CHEBI:11561"/>
        <dbReference type="ChEBI" id="CHEBI:15378"/>
        <dbReference type="ChEBI" id="CHEBI:15980"/>
        <dbReference type="ChEBI" id="CHEBI:57783"/>
        <dbReference type="ChEBI" id="CHEBI:58349"/>
        <dbReference type="EC" id="1.1.1.169"/>
    </reaction>
    <physiologicalReaction direction="right-to-left" evidence="8">
        <dbReference type="Rhea" id="RHEA:16235"/>
    </physiologicalReaction>
</comment>
<dbReference type="Gene3D" id="3.40.50.720">
    <property type="entry name" value="NAD(P)-binding Rossmann-like Domain"/>
    <property type="match status" value="1"/>
</dbReference>
<evidence type="ECO:0000313" key="13">
    <source>
        <dbReference type="EMBL" id="MDF0593037.1"/>
    </source>
</evidence>
<evidence type="ECO:0000256" key="10">
    <source>
        <dbReference type="RuleBase" id="RU362068"/>
    </source>
</evidence>
<dbReference type="InterPro" id="IPR050838">
    <property type="entry name" value="Ketopantoate_reductase"/>
</dbReference>
<accession>A0ABT5XET2</accession>
<evidence type="ECO:0000256" key="7">
    <source>
        <dbReference type="ARBA" id="ARBA00032024"/>
    </source>
</evidence>
<comment type="similarity">
    <text evidence="2 10">Belongs to the ketopantoate reductase family.</text>
</comment>
<evidence type="ECO:0000256" key="1">
    <source>
        <dbReference type="ARBA" id="ARBA00004724"/>
    </source>
</evidence>
<evidence type="ECO:0000256" key="3">
    <source>
        <dbReference type="ARBA" id="ARBA00013014"/>
    </source>
</evidence>
<keyword evidence="5 10" id="KW-0173">Coenzyme A biosynthesis</keyword>
<dbReference type="InterPro" id="IPR008927">
    <property type="entry name" value="6-PGluconate_DH-like_C_sf"/>
</dbReference>
<dbReference type="NCBIfam" id="TIGR00745">
    <property type="entry name" value="apbA_panE"/>
    <property type="match status" value="1"/>
</dbReference>
<comment type="caution">
    <text evidence="13">The sequence shown here is derived from an EMBL/GenBank/DDBJ whole genome shotgun (WGS) entry which is preliminary data.</text>
</comment>
<evidence type="ECO:0000256" key="6">
    <source>
        <dbReference type="ARBA" id="ARBA00023002"/>
    </source>
</evidence>
<name>A0ABT5XET2_9EURY</name>
<proteinExistence type="inferred from homology"/>
<feature type="domain" description="Ketopantoate reductase C-terminal" evidence="12">
    <location>
        <begin position="210"/>
        <end position="333"/>
    </location>
</feature>
<evidence type="ECO:0000256" key="2">
    <source>
        <dbReference type="ARBA" id="ARBA00007870"/>
    </source>
</evidence>
<protein>
    <recommendedName>
        <fullName evidence="3 10">2-dehydropantoate 2-reductase</fullName>
        <ecNumber evidence="3 10">1.1.1.169</ecNumber>
    </recommendedName>
    <alternativeName>
        <fullName evidence="7 10">Ketopantoate reductase</fullName>
    </alternativeName>
</protein>
<dbReference type="InterPro" id="IPR013752">
    <property type="entry name" value="KPA_reductase"/>
</dbReference>
<dbReference type="SUPFAM" id="SSF48179">
    <property type="entry name" value="6-phosphogluconate dehydrogenase C-terminal domain-like"/>
    <property type="match status" value="1"/>
</dbReference>
<evidence type="ECO:0000256" key="5">
    <source>
        <dbReference type="ARBA" id="ARBA00022993"/>
    </source>
</evidence>
<evidence type="ECO:0000256" key="4">
    <source>
        <dbReference type="ARBA" id="ARBA00022857"/>
    </source>
</evidence>
<evidence type="ECO:0000259" key="12">
    <source>
        <dbReference type="Pfam" id="PF08546"/>
    </source>
</evidence>
<keyword evidence="14" id="KW-1185">Reference proteome</keyword>
<evidence type="ECO:0000259" key="11">
    <source>
        <dbReference type="Pfam" id="PF02558"/>
    </source>
</evidence>
<sequence length="345" mass="37536">MTKVLIIGAGAIGSFFGYLLSEPEAEGGDIEEAREEGLEKDQEGATPVVEEVALLGRPGHIERIKERGLEVSLAGGESPLSIRFRYAFADPGELARSEFAPEVVIVTVKTHSLAAIAGEIKGSGLLVGKLSDARFILLMNGMGKRERFDLPDNPVYEAITSVGVVFAGDGKIELKGRGKTVFEEGIGEDLERFIGARLAEKGFLAEFAADFRRQQWMKLFANAVINPITALTREKNGIVLSPHLAPVVERIVGECVAVARAEGQRFDELAVLEFVRKVAESTAANTSSMLQDVLRRRETEVDAINGYVIEIARRHGIEAPGNEMVWGMVKAMEKGGRQGLTCRER</sequence>
<dbReference type="InterPro" id="IPR003710">
    <property type="entry name" value="ApbA"/>
</dbReference>
<dbReference type="InterPro" id="IPR013332">
    <property type="entry name" value="KPR_N"/>
</dbReference>
<dbReference type="Gene3D" id="1.10.1040.10">
    <property type="entry name" value="N-(1-d-carboxylethyl)-l-norvaline Dehydrogenase, domain 2"/>
    <property type="match status" value="1"/>
</dbReference>
<keyword evidence="4 10" id="KW-0521">NADP</keyword>
<comment type="function">
    <text evidence="10">Catalyzes the NADPH-dependent reduction of ketopantoate into pantoic acid.</text>
</comment>
<dbReference type="PANTHER" id="PTHR43765:SF2">
    <property type="entry name" value="2-DEHYDROPANTOATE 2-REDUCTASE"/>
    <property type="match status" value="1"/>
</dbReference>
<evidence type="ECO:0000256" key="9">
    <source>
        <dbReference type="ARBA" id="ARBA00048196"/>
    </source>
</evidence>
<gene>
    <name evidence="13" type="ORF">P0O24_05505</name>
</gene>
<organism evidence="13 14">
    <name type="scientific">Candidatus Methanocrinis alkalitolerans</name>
    <dbReference type="NCBI Taxonomy" id="3033395"/>
    <lineage>
        <taxon>Archaea</taxon>
        <taxon>Methanobacteriati</taxon>
        <taxon>Methanobacteriota</taxon>
        <taxon>Stenosarchaea group</taxon>
        <taxon>Methanomicrobia</taxon>
        <taxon>Methanotrichales</taxon>
        <taxon>Methanotrichaceae</taxon>
        <taxon>Methanocrinis</taxon>
    </lineage>
</organism>
<comment type="catalytic activity">
    <reaction evidence="9">
        <text>(R)-pantoate + NAD(+) = 2-dehydropantoate + NADH + H(+)</text>
        <dbReference type="Rhea" id="RHEA:61292"/>
        <dbReference type="ChEBI" id="CHEBI:11561"/>
        <dbReference type="ChEBI" id="CHEBI:15378"/>
        <dbReference type="ChEBI" id="CHEBI:15980"/>
        <dbReference type="ChEBI" id="CHEBI:57540"/>
        <dbReference type="ChEBI" id="CHEBI:57945"/>
    </reaction>
    <physiologicalReaction direction="right-to-left" evidence="9">
        <dbReference type="Rhea" id="RHEA:61294"/>
    </physiologicalReaction>
</comment>
<dbReference type="Pfam" id="PF02558">
    <property type="entry name" value="ApbA"/>
    <property type="match status" value="1"/>
</dbReference>